<evidence type="ECO:0000313" key="2">
    <source>
        <dbReference type="EMBL" id="CAI0441680.1"/>
    </source>
</evidence>
<proteinExistence type="predicted"/>
<dbReference type="Proteomes" id="UP001154282">
    <property type="component" value="Unassembled WGS sequence"/>
</dbReference>
<dbReference type="PANTHER" id="PTHR36048">
    <property type="entry name" value="RIBOSOME MATURATION FACTOR"/>
    <property type="match status" value="1"/>
</dbReference>
<dbReference type="PANTHER" id="PTHR36048:SF1">
    <property type="entry name" value="RIBOSOME MATURATION FACTOR"/>
    <property type="match status" value="1"/>
</dbReference>
<dbReference type="EMBL" id="CAMGYJ010000007">
    <property type="protein sequence ID" value="CAI0441680.1"/>
    <property type="molecule type" value="Genomic_DNA"/>
</dbReference>
<name>A0AAV0M5P3_9ROSI</name>
<evidence type="ECO:0000256" key="1">
    <source>
        <dbReference type="SAM" id="MobiDB-lite"/>
    </source>
</evidence>
<keyword evidence="3" id="KW-1185">Reference proteome</keyword>
<organism evidence="2 3">
    <name type="scientific">Linum tenue</name>
    <dbReference type="NCBI Taxonomy" id="586396"/>
    <lineage>
        <taxon>Eukaryota</taxon>
        <taxon>Viridiplantae</taxon>
        <taxon>Streptophyta</taxon>
        <taxon>Embryophyta</taxon>
        <taxon>Tracheophyta</taxon>
        <taxon>Spermatophyta</taxon>
        <taxon>Magnoliopsida</taxon>
        <taxon>eudicotyledons</taxon>
        <taxon>Gunneridae</taxon>
        <taxon>Pentapetalae</taxon>
        <taxon>rosids</taxon>
        <taxon>fabids</taxon>
        <taxon>Malpighiales</taxon>
        <taxon>Linaceae</taxon>
        <taxon>Linum</taxon>
    </lineage>
</organism>
<protein>
    <submittedName>
        <fullName evidence="2">Uncharacterized protein</fullName>
    </submittedName>
</protein>
<feature type="region of interest" description="Disordered" evidence="1">
    <location>
        <begin position="237"/>
        <end position="283"/>
    </location>
</feature>
<feature type="compositionally biased region" description="Low complexity" evidence="1">
    <location>
        <begin position="257"/>
        <end position="268"/>
    </location>
</feature>
<dbReference type="AlphaFoldDB" id="A0AAV0M5P3"/>
<evidence type="ECO:0000313" key="3">
    <source>
        <dbReference type="Proteomes" id="UP001154282"/>
    </source>
</evidence>
<reference evidence="2" key="1">
    <citation type="submission" date="2022-08" db="EMBL/GenBank/DDBJ databases">
        <authorList>
            <person name="Gutierrez-Valencia J."/>
        </authorList>
    </citation>
    <scope>NUCLEOTIDE SEQUENCE</scope>
</reference>
<accession>A0AAV0M5P3</accession>
<gene>
    <name evidence="2" type="ORF">LITE_LOCUS26977</name>
</gene>
<comment type="caution">
    <text evidence="2">The sequence shown here is derived from an EMBL/GenBank/DDBJ whole genome shotgun (WGS) entry which is preliminary data.</text>
</comment>
<sequence>MRPSCSLGLETWHFLVDLFLCVISKYWKFQWLHSMLVSMRDRVLYPFLPQMATKPLTHEEIANTEKKLDMPLDDIIKMSKTSTAKPNKQRRAPNKNQRMFNNSAQEKALKVQKYMASRPFVRQGALAQRRSNFQGNHFPIAKDIAQKAAVAPLRNRPFERNLMSNPNKAREGSFMVRRGENGAFTAKPPQSQQQHGNGGMKQRPQTLDAMFANMKEQRMRALVQQNNAVRHNNGVQQQNNAVRHNNGARARQNSGVRQNNNNWGQRNRNTSRIGVPWARNHFS</sequence>